<keyword evidence="1" id="KW-0812">Transmembrane</keyword>
<dbReference type="InterPro" id="IPR010374">
    <property type="entry name" value="DUF969"/>
</dbReference>
<feature type="transmembrane region" description="Helical" evidence="1">
    <location>
        <begin position="57"/>
        <end position="76"/>
    </location>
</feature>
<dbReference type="EMBL" id="FOEN01000003">
    <property type="protein sequence ID" value="SEP88928.1"/>
    <property type="molecule type" value="Genomic_DNA"/>
</dbReference>
<sequence length="238" mass="25944">MELIKLIGVLIVVLGFIFKVDTIATVVVAGVVTGLVANQTPMEILEILGKAFVDNRFATLFVLTIPAVALLERYGLKEKAVDFISRFKNATTGSILSLYLVIRSLSAAFSMRIGGHATFIRPLISPMAQAATQARYGEVPEDIIDDIKGQSGAVENYGNFYAQNVFMGAAGTLLIVSTLNEQGFKEVNAQNIAEWSIPIAVIAVFVGGFFFWLHDQKIKQRLSQQSSASHQREGSEDE</sequence>
<evidence type="ECO:0000256" key="1">
    <source>
        <dbReference type="SAM" id="Phobius"/>
    </source>
</evidence>
<dbReference type="RefSeq" id="WP_092570708.1">
    <property type="nucleotide sequence ID" value="NZ_CALUDV010000006.1"/>
</dbReference>
<keyword evidence="1" id="KW-1133">Transmembrane helix</keyword>
<evidence type="ECO:0000313" key="2">
    <source>
        <dbReference type="EMBL" id="SEP88928.1"/>
    </source>
</evidence>
<name>A0A1H9BKS2_9LACT</name>
<proteinExistence type="predicted"/>
<evidence type="ECO:0000313" key="3">
    <source>
        <dbReference type="Proteomes" id="UP000198833"/>
    </source>
</evidence>
<keyword evidence="1" id="KW-0472">Membrane</keyword>
<dbReference type="AlphaFoldDB" id="A0A1H9BKS2"/>
<reference evidence="2 3" key="1">
    <citation type="submission" date="2016-10" db="EMBL/GenBank/DDBJ databases">
        <authorList>
            <person name="de Groot N.N."/>
        </authorList>
    </citation>
    <scope>NUCLEOTIDE SEQUENCE [LARGE SCALE GENOMIC DNA]</scope>
    <source>
        <strain evidence="2 3">DSM 15695</strain>
    </source>
</reference>
<dbReference type="Pfam" id="PF06149">
    <property type="entry name" value="DUF969"/>
    <property type="match status" value="1"/>
</dbReference>
<feature type="transmembrane region" description="Helical" evidence="1">
    <location>
        <begin position="7"/>
        <end position="37"/>
    </location>
</feature>
<feature type="transmembrane region" description="Helical" evidence="1">
    <location>
        <begin position="195"/>
        <end position="213"/>
    </location>
</feature>
<gene>
    <name evidence="2" type="ORF">SAMN04488558_10315</name>
</gene>
<protein>
    <submittedName>
        <fullName evidence="2">Uncharacterized membrane protein</fullName>
    </submittedName>
</protein>
<organism evidence="2 3">
    <name type="scientific">Ignavigranum ruoffiae</name>
    <dbReference type="NCBI Taxonomy" id="89093"/>
    <lineage>
        <taxon>Bacteria</taxon>
        <taxon>Bacillati</taxon>
        <taxon>Bacillota</taxon>
        <taxon>Bacilli</taxon>
        <taxon>Lactobacillales</taxon>
        <taxon>Aerococcaceae</taxon>
        <taxon>Ignavigranum</taxon>
    </lineage>
</organism>
<keyword evidence="3" id="KW-1185">Reference proteome</keyword>
<dbReference type="Proteomes" id="UP000198833">
    <property type="component" value="Unassembled WGS sequence"/>
</dbReference>
<accession>A0A1H9BKS2</accession>
<dbReference type="OrthoDB" id="80065at2"/>
<dbReference type="STRING" id="89093.SAMN04488558_10315"/>